<evidence type="ECO:0000313" key="3">
    <source>
        <dbReference type="Proteomes" id="UP000075230"/>
    </source>
</evidence>
<feature type="region of interest" description="Disordered" evidence="1">
    <location>
        <begin position="109"/>
        <end position="133"/>
    </location>
</feature>
<evidence type="ECO:0000313" key="2">
    <source>
        <dbReference type="EMBL" id="GAT26538.1"/>
    </source>
</evidence>
<sequence length="133" mass="13351">MAGQRKESRTVDERWICDKSDDVGAVAEPCVRPFATVSRLLSLLPPAGSLAFSPSSSAPILVCTTPLRGVGSAGLPVQLSSSSGCVMHHAAAGGSKSYPDGASASLAAGPLATLHDPPARSRAQIVSTGGVSP</sequence>
<reference evidence="3" key="2">
    <citation type="submission" date="2016-02" db="EMBL/GenBank/DDBJ databases">
        <title>Genome sequencing of Aspergillus luchuensis NBRC 4314.</title>
        <authorList>
            <person name="Yamada O."/>
        </authorList>
    </citation>
    <scope>NUCLEOTIDE SEQUENCE [LARGE SCALE GENOMIC DNA]</scope>
    <source>
        <strain evidence="3">RIB 2604</strain>
    </source>
</reference>
<reference evidence="2 3" key="1">
    <citation type="journal article" date="2016" name="DNA Res.">
        <title>Genome sequence of Aspergillus luchuensis NBRC 4314.</title>
        <authorList>
            <person name="Yamada O."/>
            <person name="Machida M."/>
            <person name="Hosoyama A."/>
            <person name="Goto M."/>
            <person name="Takahashi T."/>
            <person name="Futagami T."/>
            <person name="Yamagata Y."/>
            <person name="Takeuchi M."/>
            <person name="Kobayashi T."/>
            <person name="Koike H."/>
            <person name="Abe K."/>
            <person name="Asai K."/>
            <person name="Arita M."/>
            <person name="Fujita N."/>
            <person name="Fukuda K."/>
            <person name="Higa K."/>
            <person name="Horikawa H."/>
            <person name="Ishikawa T."/>
            <person name="Jinno K."/>
            <person name="Kato Y."/>
            <person name="Kirimura K."/>
            <person name="Mizutani O."/>
            <person name="Nakasone K."/>
            <person name="Sano M."/>
            <person name="Shiraishi Y."/>
            <person name="Tsukahara M."/>
            <person name="Gomi K."/>
        </authorList>
    </citation>
    <scope>NUCLEOTIDE SEQUENCE [LARGE SCALE GENOMIC DNA]</scope>
    <source>
        <strain evidence="2 3">RIB 2604</strain>
    </source>
</reference>
<dbReference type="EMBL" id="BCWF01000021">
    <property type="protein sequence ID" value="GAT26538.1"/>
    <property type="molecule type" value="Genomic_DNA"/>
</dbReference>
<protein>
    <submittedName>
        <fullName evidence="2">WW domain protein</fullName>
    </submittedName>
</protein>
<feature type="compositionally biased region" description="Polar residues" evidence="1">
    <location>
        <begin position="124"/>
        <end position="133"/>
    </location>
</feature>
<dbReference type="VEuPathDB" id="FungiDB:ASPFODRAFT_122417"/>
<comment type="caution">
    <text evidence="2">The sequence shown here is derived from an EMBL/GenBank/DDBJ whole genome shotgun (WGS) entry which is preliminary data.</text>
</comment>
<dbReference type="Proteomes" id="UP000075230">
    <property type="component" value="Unassembled WGS sequence"/>
</dbReference>
<proteinExistence type="predicted"/>
<dbReference type="AlphaFoldDB" id="A0A146FLG4"/>
<evidence type="ECO:0000256" key="1">
    <source>
        <dbReference type="SAM" id="MobiDB-lite"/>
    </source>
</evidence>
<gene>
    <name evidence="2" type="ORF">RIB2604_02102170</name>
</gene>
<accession>A0A146FLG4</accession>
<name>A0A146FLG4_ASPKA</name>
<organism evidence="2 3">
    <name type="scientific">Aspergillus kawachii</name>
    <name type="common">White koji mold</name>
    <name type="synonym">Aspergillus awamori var. kawachi</name>
    <dbReference type="NCBI Taxonomy" id="1069201"/>
    <lineage>
        <taxon>Eukaryota</taxon>
        <taxon>Fungi</taxon>
        <taxon>Dikarya</taxon>
        <taxon>Ascomycota</taxon>
        <taxon>Pezizomycotina</taxon>
        <taxon>Eurotiomycetes</taxon>
        <taxon>Eurotiomycetidae</taxon>
        <taxon>Eurotiales</taxon>
        <taxon>Aspergillaceae</taxon>
        <taxon>Aspergillus</taxon>
        <taxon>Aspergillus subgen. Circumdati</taxon>
    </lineage>
</organism>